<dbReference type="InterPro" id="IPR036318">
    <property type="entry name" value="FAD-bd_PCMH-like_sf"/>
</dbReference>
<dbReference type="InterPro" id="IPR016166">
    <property type="entry name" value="FAD-bd_PCMH"/>
</dbReference>
<evidence type="ECO:0000259" key="1">
    <source>
        <dbReference type="PROSITE" id="PS51387"/>
    </source>
</evidence>
<feature type="domain" description="FAD-binding PCMH-type" evidence="1">
    <location>
        <begin position="1"/>
        <end position="174"/>
    </location>
</feature>
<reference evidence="2 3" key="1">
    <citation type="journal article" date="2012" name="Genet. Mol. Biol.">
        <title>Analysis of 16S rRNA and mxaF genes revealing insights into Methylobacterium niche-specific plant association.</title>
        <authorList>
            <person name="Dourado M.N."/>
            <person name="Andreote F.D."/>
            <person name="Dini-Andreote F."/>
            <person name="Conti R."/>
            <person name="Araujo J.M."/>
            <person name="Araujo W.L."/>
        </authorList>
    </citation>
    <scope>NUCLEOTIDE SEQUENCE [LARGE SCALE GENOMIC DNA]</scope>
    <source>
        <strain evidence="2 3">TC3-10</strain>
    </source>
</reference>
<dbReference type="PANTHER" id="PTHR42659">
    <property type="entry name" value="XANTHINE DEHYDROGENASE SUBUNIT C-RELATED"/>
    <property type="match status" value="1"/>
</dbReference>
<sequence>MDLNTIETVLRPRSRAELPAWSDGDACLGGGTWLFSEPQVGMRRLVDLAAFGWTPHVIDADGLTLAATCTIAQLDRLEFPPAWNAAPLVGQCCRALLGSFKIWNVATVGGNICLALPAGPMIALATALEATCTIWSSDGAERHVAVHDFVLAPQRNALQPGEILRSLSIPAAALARRTAFRRVSLSPNGRSGALLVGTRGADNAFALTVTASVKRPVRLAFDDLPGPAELARALDDAIPDALYHDDVHGRPDWRRHMTRHFAEEIRGALDAAPSPGAAS</sequence>
<dbReference type="Proteomes" id="UP001355206">
    <property type="component" value="Unassembled WGS sequence"/>
</dbReference>
<dbReference type="SUPFAM" id="SSF56176">
    <property type="entry name" value="FAD-binding/transporter-associated domain-like"/>
    <property type="match status" value="1"/>
</dbReference>
<name>A0ABU7TXR2_9HYPH</name>
<evidence type="ECO:0000313" key="3">
    <source>
        <dbReference type="Proteomes" id="UP001355206"/>
    </source>
</evidence>
<dbReference type="InterPro" id="IPR051312">
    <property type="entry name" value="Diverse_Substr_Oxidored"/>
</dbReference>
<gene>
    <name evidence="2" type="ORF">MOTC310_30085</name>
</gene>
<organism evidence="2 3">
    <name type="scientific">Methylobacterium oryzae</name>
    <dbReference type="NCBI Taxonomy" id="334852"/>
    <lineage>
        <taxon>Bacteria</taxon>
        <taxon>Pseudomonadati</taxon>
        <taxon>Pseudomonadota</taxon>
        <taxon>Alphaproteobacteria</taxon>
        <taxon>Hyphomicrobiales</taxon>
        <taxon>Methylobacteriaceae</taxon>
        <taxon>Methylobacterium</taxon>
    </lineage>
</organism>
<dbReference type="InterPro" id="IPR002346">
    <property type="entry name" value="Mopterin_DH_FAD-bd"/>
</dbReference>
<dbReference type="PROSITE" id="PS51387">
    <property type="entry name" value="FAD_PCMH"/>
    <property type="match status" value="1"/>
</dbReference>
<dbReference type="Gene3D" id="3.30.465.10">
    <property type="match status" value="1"/>
</dbReference>
<dbReference type="PANTHER" id="PTHR42659:SF9">
    <property type="entry name" value="XANTHINE DEHYDROGENASE FAD-BINDING SUBUNIT XDHB-RELATED"/>
    <property type="match status" value="1"/>
</dbReference>
<dbReference type="InterPro" id="IPR016169">
    <property type="entry name" value="FAD-bd_PCMH_sub2"/>
</dbReference>
<evidence type="ECO:0000313" key="2">
    <source>
        <dbReference type="EMBL" id="MEE7494443.1"/>
    </source>
</evidence>
<proteinExistence type="predicted"/>
<dbReference type="EMBL" id="MLCA01000016">
    <property type="protein sequence ID" value="MEE7494443.1"/>
    <property type="molecule type" value="Genomic_DNA"/>
</dbReference>
<protein>
    <submittedName>
        <fullName evidence="2">FAD-binding molybdopterin dehydrogenase</fullName>
    </submittedName>
</protein>
<keyword evidence="3" id="KW-1185">Reference proteome</keyword>
<accession>A0ABU7TXR2</accession>
<comment type="caution">
    <text evidence="2">The sequence shown here is derived from an EMBL/GenBank/DDBJ whole genome shotgun (WGS) entry which is preliminary data.</text>
</comment>
<dbReference type="RefSeq" id="WP_331304421.1">
    <property type="nucleotide sequence ID" value="NZ_MLCA01000016.1"/>
</dbReference>
<dbReference type="Pfam" id="PF00941">
    <property type="entry name" value="FAD_binding_5"/>
    <property type="match status" value="1"/>
</dbReference>